<proteinExistence type="predicted"/>
<keyword evidence="1" id="KW-0472">Membrane</keyword>
<keyword evidence="1" id="KW-1133">Transmembrane helix</keyword>
<dbReference type="Ensembl" id="ENSSTUT00000111828.1">
    <property type="protein sequence ID" value="ENSSTUP00000104308.1"/>
    <property type="gene ID" value="ENSSTUG00000046559.1"/>
</dbReference>
<name>A0A674E8L0_SALTR</name>
<evidence type="ECO:0000256" key="1">
    <source>
        <dbReference type="SAM" id="Phobius"/>
    </source>
</evidence>
<organism evidence="2 3">
    <name type="scientific">Salmo trutta</name>
    <name type="common">Brown trout</name>
    <dbReference type="NCBI Taxonomy" id="8032"/>
    <lineage>
        <taxon>Eukaryota</taxon>
        <taxon>Metazoa</taxon>
        <taxon>Chordata</taxon>
        <taxon>Craniata</taxon>
        <taxon>Vertebrata</taxon>
        <taxon>Euteleostomi</taxon>
        <taxon>Actinopterygii</taxon>
        <taxon>Neopterygii</taxon>
        <taxon>Teleostei</taxon>
        <taxon>Protacanthopterygii</taxon>
        <taxon>Salmoniformes</taxon>
        <taxon>Salmonidae</taxon>
        <taxon>Salmoninae</taxon>
        <taxon>Salmo</taxon>
    </lineage>
</organism>
<reference evidence="2" key="1">
    <citation type="submission" date="2025-08" db="UniProtKB">
        <authorList>
            <consortium name="Ensembl"/>
        </authorList>
    </citation>
    <scope>IDENTIFICATION</scope>
</reference>
<accession>A0A674E8L0</accession>
<protein>
    <submittedName>
        <fullName evidence="2">Uncharacterized protein</fullName>
    </submittedName>
</protein>
<reference evidence="2" key="2">
    <citation type="submission" date="2025-09" db="UniProtKB">
        <authorList>
            <consortium name="Ensembl"/>
        </authorList>
    </citation>
    <scope>IDENTIFICATION</scope>
</reference>
<dbReference type="Proteomes" id="UP000472277">
    <property type="component" value="Chromosome 15"/>
</dbReference>
<dbReference type="AlphaFoldDB" id="A0A674E8L0"/>
<sequence>MIPSGMFRCCVRIFWIPVIIITSVVFRSYYAYLQNVLHGVSRLCHVCHIAQGASGEFANLGVLWQMPNVLHGVGL</sequence>
<keyword evidence="3" id="KW-1185">Reference proteome</keyword>
<dbReference type="GeneTree" id="ENSGT00990000214074"/>
<feature type="transmembrane region" description="Helical" evidence="1">
    <location>
        <begin position="12"/>
        <end position="32"/>
    </location>
</feature>
<evidence type="ECO:0000313" key="2">
    <source>
        <dbReference type="Ensembl" id="ENSSTUP00000104308.1"/>
    </source>
</evidence>
<dbReference type="InParanoid" id="A0A674E8L0"/>
<evidence type="ECO:0000313" key="3">
    <source>
        <dbReference type="Proteomes" id="UP000472277"/>
    </source>
</evidence>
<keyword evidence="1" id="KW-0812">Transmembrane</keyword>